<dbReference type="InterPro" id="IPR004320">
    <property type="entry name" value="BPS1_pln"/>
</dbReference>
<reference evidence="1" key="1">
    <citation type="submission" date="2021-01" db="UniProtKB">
        <authorList>
            <consortium name="EnsemblPlants"/>
        </authorList>
    </citation>
    <scope>IDENTIFICATION</scope>
</reference>
<evidence type="ECO:0000313" key="1">
    <source>
        <dbReference type="EnsemblPlants" id="Kaladp0067s0177.1.v1.1.CDS.1"/>
    </source>
</evidence>
<dbReference type="Gramene" id="Kaladp0067s0177.1.v1.1">
    <property type="protein sequence ID" value="Kaladp0067s0177.1.v1.1.CDS.1"/>
    <property type="gene ID" value="Kaladp0067s0177.v1.1"/>
</dbReference>
<dbReference type="Proteomes" id="UP000594263">
    <property type="component" value="Unplaced"/>
</dbReference>
<protein>
    <submittedName>
        <fullName evidence="1">Uncharacterized protein</fullName>
    </submittedName>
</protein>
<dbReference type="GO" id="GO:0048364">
    <property type="term" value="P:root development"/>
    <property type="evidence" value="ECO:0007669"/>
    <property type="project" value="InterPro"/>
</dbReference>
<dbReference type="AlphaFoldDB" id="A0A7N0UHT4"/>
<evidence type="ECO:0000313" key="2">
    <source>
        <dbReference type="Proteomes" id="UP000594263"/>
    </source>
</evidence>
<sequence length="291" mass="32426">MAATRYQVRSISLPSKSHPTVLRIHEELNKLRSLRSLSPCTSEVICSSLAGLEELYTCMDGFLNMESTQEAFSHCKDAACVSELLDGSVQLLDVCVSSRDCMMEVKERVQDLQSLLRRRKGDSNIEKSICSYASLRQKMKKDSKNMIAALRRMAPKLETPAVEDQDEAYASMIKILMDVNVATVGVFESLLSFFFSSPLLSSKTTKWSVISRLRKKKVAAWEGGSVNEFTAADAALLSSDSSEGCWKHDTVIASDRLVALETSAEAIEKHLERIFRHLVASRVSLLNTFSR</sequence>
<dbReference type="PANTHER" id="PTHR33070:SF109">
    <property type="entry name" value="DOMAIN PROTEIN, PUTATIVE (DUF241)-RELATED"/>
    <property type="match status" value="1"/>
</dbReference>
<organism evidence="1 2">
    <name type="scientific">Kalanchoe fedtschenkoi</name>
    <name type="common">Lavender scallops</name>
    <name type="synonym">South American air plant</name>
    <dbReference type="NCBI Taxonomy" id="63787"/>
    <lineage>
        <taxon>Eukaryota</taxon>
        <taxon>Viridiplantae</taxon>
        <taxon>Streptophyta</taxon>
        <taxon>Embryophyta</taxon>
        <taxon>Tracheophyta</taxon>
        <taxon>Spermatophyta</taxon>
        <taxon>Magnoliopsida</taxon>
        <taxon>eudicotyledons</taxon>
        <taxon>Gunneridae</taxon>
        <taxon>Pentapetalae</taxon>
        <taxon>Saxifragales</taxon>
        <taxon>Crassulaceae</taxon>
        <taxon>Kalanchoe</taxon>
    </lineage>
</organism>
<name>A0A7N0UHT4_KALFE</name>
<accession>A0A7N0UHT4</accession>
<dbReference type="Pfam" id="PF03087">
    <property type="entry name" value="BPS1"/>
    <property type="match status" value="1"/>
</dbReference>
<dbReference type="EnsemblPlants" id="Kaladp0067s0177.1.v1.1">
    <property type="protein sequence ID" value="Kaladp0067s0177.1.v1.1.CDS.1"/>
    <property type="gene ID" value="Kaladp0067s0177.v1.1"/>
</dbReference>
<proteinExistence type="predicted"/>
<dbReference type="PANTHER" id="PTHR33070">
    <property type="entry name" value="OS06G0725500 PROTEIN"/>
    <property type="match status" value="1"/>
</dbReference>
<dbReference type="GO" id="GO:0048367">
    <property type="term" value="P:shoot system development"/>
    <property type="evidence" value="ECO:0007669"/>
    <property type="project" value="InterPro"/>
</dbReference>
<keyword evidence="2" id="KW-1185">Reference proteome</keyword>
<dbReference type="OMA" id="STAEIMY"/>